<evidence type="ECO:0000313" key="3">
    <source>
        <dbReference type="Proteomes" id="UP000765509"/>
    </source>
</evidence>
<gene>
    <name evidence="2" type="ORF">O181_049792</name>
</gene>
<organism evidence="2 3">
    <name type="scientific">Austropuccinia psidii MF-1</name>
    <dbReference type="NCBI Taxonomy" id="1389203"/>
    <lineage>
        <taxon>Eukaryota</taxon>
        <taxon>Fungi</taxon>
        <taxon>Dikarya</taxon>
        <taxon>Basidiomycota</taxon>
        <taxon>Pucciniomycotina</taxon>
        <taxon>Pucciniomycetes</taxon>
        <taxon>Pucciniales</taxon>
        <taxon>Sphaerophragmiaceae</taxon>
        <taxon>Austropuccinia</taxon>
    </lineage>
</organism>
<dbReference type="PANTHER" id="PTHR35396:SF1">
    <property type="entry name" value="SMALL SECRETED PROTEIN"/>
    <property type="match status" value="1"/>
</dbReference>
<name>A0A9Q3E2G7_9BASI</name>
<sequence length="164" mass="17292">MSLLVAAVFAATDDTPTKKNASDATAKNVSSAAIGYLKMKGPKNNWLKAANVTSKATLVTAEQCSGNTTMPEQKYAWFKAEAKKSGKGNVTQGVCYATAAQPTTQDLETSKKIMSYFWFKFPGMNSSGSDAASDSESSGKDDKNSSSQIFLPGGGKPPKSETPK</sequence>
<comment type="caution">
    <text evidence="2">The sequence shown here is derived from an EMBL/GenBank/DDBJ whole genome shotgun (WGS) entry which is preliminary data.</text>
</comment>
<proteinExistence type="predicted"/>
<evidence type="ECO:0000313" key="2">
    <source>
        <dbReference type="EMBL" id="MBW0510077.1"/>
    </source>
</evidence>
<evidence type="ECO:0000256" key="1">
    <source>
        <dbReference type="SAM" id="MobiDB-lite"/>
    </source>
</evidence>
<dbReference type="AlphaFoldDB" id="A0A9Q3E2G7"/>
<feature type="compositionally biased region" description="Low complexity" evidence="1">
    <location>
        <begin position="126"/>
        <end position="136"/>
    </location>
</feature>
<feature type="region of interest" description="Disordered" evidence="1">
    <location>
        <begin position="126"/>
        <end position="164"/>
    </location>
</feature>
<protein>
    <submittedName>
        <fullName evidence="2">Uncharacterized protein</fullName>
    </submittedName>
</protein>
<keyword evidence="3" id="KW-1185">Reference proteome</keyword>
<dbReference type="Proteomes" id="UP000765509">
    <property type="component" value="Unassembled WGS sequence"/>
</dbReference>
<dbReference type="EMBL" id="AVOT02021323">
    <property type="protein sequence ID" value="MBW0510077.1"/>
    <property type="molecule type" value="Genomic_DNA"/>
</dbReference>
<accession>A0A9Q3E2G7</accession>
<reference evidence="2" key="1">
    <citation type="submission" date="2021-03" db="EMBL/GenBank/DDBJ databases">
        <title>Draft genome sequence of rust myrtle Austropuccinia psidii MF-1, a brazilian biotype.</title>
        <authorList>
            <person name="Quecine M.C."/>
            <person name="Pachon D.M.R."/>
            <person name="Bonatelli M.L."/>
            <person name="Correr F.H."/>
            <person name="Franceschini L.M."/>
            <person name="Leite T.F."/>
            <person name="Margarido G.R.A."/>
            <person name="Almeida C.A."/>
            <person name="Ferrarezi J.A."/>
            <person name="Labate C.A."/>
        </authorList>
    </citation>
    <scope>NUCLEOTIDE SEQUENCE</scope>
    <source>
        <strain evidence="2">MF-1</strain>
    </source>
</reference>
<dbReference type="PANTHER" id="PTHR35396">
    <property type="entry name" value="SMALL SECRETED PROTEIN"/>
    <property type="match status" value="1"/>
</dbReference>